<dbReference type="InterPro" id="IPR002881">
    <property type="entry name" value="DUF58"/>
</dbReference>
<dbReference type="PANTHER" id="PTHR33608">
    <property type="entry name" value="BLL2464 PROTEIN"/>
    <property type="match status" value="1"/>
</dbReference>
<feature type="domain" description="DUF58" evidence="1">
    <location>
        <begin position="44"/>
        <end position="244"/>
    </location>
</feature>
<proteinExistence type="predicted"/>
<organism evidence="2 3">
    <name type="scientific">Terrimonas ginsenosidimutans</name>
    <dbReference type="NCBI Taxonomy" id="2908004"/>
    <lineage>
        <taxon>Bacteria</taxon>
        <taxon>Pseudomonadati</taxon>
        <taxon>Bacteroidota</taxon>
        <taxon>Chitinophagia</taxon>
        <taxon>Chitinophagales</taxon>
        <taxon>Chitinophagaceae</taxon>
        <taxon>Terrimonas</taxon>
    </lineage>
</organism>
<protein>
    <submittedName>
        <fullName evidence="2">DUF58 domain-containing protein</fullName>
    </submittedName>
</protein>
<dbReference type="Proteomes" id="UP001165367">
    <property type="component" value="Unassembled WGS sequence"/>
</dbReference>
<dbReference type="EMBL" id="JAKLTR010000029">
    <property type="protein sequence ID" value="MCG2617970.1"/>
    <property type="molecule type" value="Genomic_DNA"/>
</dbReference>
<dbReference type="Pfam" id="PF01882">
    <property type="entry name" value="DUF58"/>
    <property type="match status" value="1"/>
</dbReference>
<keyword evidence="3" id="KW-1185">Reference proteome</keyword>
<evidence type="ECO:0000259" key="1">
    <source>
        <dbReference type="Pfam" id="PF01882"/>
    </source>
</evidence>
<dbReference type="Gene3D" id="3.40.50.410">
    <property type="entry name" value="von Willebrand factor, type A domain"/>
    <property type="match status" value="1"/>
</dbReference>
<comment type="caution">
    <text evidence="2">The sequence shown here is derived from an EMBL/GenBank/DDBJ whole genome shotgun (WGS) entry which is preliminary data.</text>
</comment>
<gene>
    <name evidence="2" type="ORF">LZZ85_26950</name>
</gene>
<reference evidence="2" key="1">
    <citation type="submission" date="2022-01" db="EMBL/GenBank/DDBJ databases">
        <authorList>
            <person name="Jo J.-H."/>
            <person name="Im W.-T."/>
        </authorList>
    </citation>
    <scope>NUCLEOTIDE SEQUENCE</scope>
    <source>
        <strain evidence="2">NA20</strain>
    </source>
</reference>
<evidence type="ECO:0000313" key="2">
    <source>
        <dbReference type="EMBL" id="MCG2617970.1"/>
    </source>
</evidence>
<accession>A0ABS9L0A2</accession>
<dbReference type="PANTHER" id="PTHR33608:SF7">
    <property type="entry name" value="DUF58 DOMAIN-CONTAINING PROTEIN"/>
    <property type="match status" value="1"/>
</dbReference>
<evidence type="ECO:0000313" key="3">
    <source>
        <dbReference type="Proteomes" id="UP001165367"/>
    </source>
</evidence>
<dbReference type="InterPro" id="IPR036465">
    <property type="entry name" value="vWFA_dom_sf"/>
</dbReference>
<name>A0ABS9L0A2_9BACT</name>
<dbReference type="SUPFAM" id="SSF53300">
    <property type="entry name" value="vWA-like"/>
    <property type="match status" value="1"/>
</dbReference>
<dbReference type="RefSeq" id="WP_237876973.1">
    <property type="nucleotide sequence ID" value="NZ_JAKLTR010000029.1"/>
</dbReference>
<sequence>MSLLESYILTSIKNLPLAAKTTIDGFMSGANKSAAKGTGMEFSQYRTYMPGDDLRWLDWKMFARSDRYYIRESETETNISLRLLVDTSASMDHRDGNYSKMEYARYLAASLAYLANMQGDSVGLYTLKEGGIFSLAARQGFQNLNRLCHELEQAGPKGKFTHPVHYKDIYSGGRKKELLVFITDMYQEKDEMYKLLDLLNALRHEIIVLQIMGKNEMTLDYKGYTTLEDLETGATIDIKAGAPKTYKDALAKHLESIRHELLSKRIYHRLLIMDQPIDEALRDFLYKRSKGY</sequence>